<reference evidence="6" key="1">
    <citation type="submission" date="2016-07" db="EMBL/GenBank/DDBJ databases">
        <authorList>
            <person name="Bretaudeau A."/>
        </authorList>
    </citation>
    <scope>NUCLEOTIDE SEQUENCE</scope>
    <source>
        <strain evidence="6">Rice</strain>
        <tissue evidence="6">Whole body</tissue>
    </source>
</reference>
<keyword evidence="5" id="KW-0539">Nucleus</keyword>
<proteinExistence type="inferred from homology"/>
<evidence type="ECO:0000256" key="2">
    <source>
        <dbReference type="ARBA" id="ARBA00006181"/>
    </source>
</evidence>
<dbReference type="GO" id="GO:0033204">
    <property type="term" value="F:ribonuclease P RNA binding"/>
    <property type="evidence" value="ECO:0007669"/>
    <property type="project" value="InterPro"/>
</dbReference>
<comment type="subunit">
    <text evidence="4">Component of nuclear RNase P and RNase MRP ribonucleoproteins. RNase P consists of a catalytic RNA moiety and 10 different protein chains; POP1, POP4, POP5, POP7, RPP14, RPP21, RPP25, RPP30, RPP38 and RPP40. Within the RNase P complex, POP1, POP7 and RPP25 form the 'finger' subcomplex, POP5, RPP14, RPP40 and homodimeric RPP30 form the 'palm' subcomplex, and RPP21, POP4 and RPP38 form the 'wrist' subcomplex. All subunits of the RNase P complex interact with the catalytic RNA. Several subunits of RNase P are also part of the RNase MRP complex. RNase MRP consists of a catalytic RNA moiety and about 8 protein subunits; POP1, POP7, RPP25, RPP30, RPP38, RPP40 and possibly also POP4 and POP5.</text>
</comment>
<evidence type="ECO:0000256" key="1">
    <source>
        <dbReference type="ARBA" id="ARBA00002435"/>
    </source>
</evidence>
<dbReference type="EMBL" id="ODYU01001161">
    <property type="protein sequence ID" value="SOQ36984.1"/>
    <property type="molecule type" value="Genomic_DNA"/>
</dbReference>
<dbReference type="GO" id="GO:0000172">
    <property type="term" value="C:ribonuclease MRP complex"/>
    <property type="evidence" value="ECO:0007669"/>
    <property type="project" value="InterPro"/>
</dbReference>
<accession>A0A2H1V9R8</accession>
<dbReference type="PANTHER" id="PTHR13348:SF0">
    <property type="entry name" value="RIBONUCLEASE P PROTEIN SUBUNIT P29"/>
    <property type="match status" value="1"/>
</dbReference>
<dbReference type="PANTHER" id="PTHR13348">
    <property type="entry name" value="RIBONUCLEASE P SUBUNIT P29"/>
    <property type="match status" value="1"/>
</dbReference>
<dbReference type="InterPro" id="IPR002730">
    <property type="entry name" value="Rpp29/RNP1"/>
</dbReference>
<dbReference type="Gene3D" id="2.30.30.210">
    <property type="entry name" value="Ribonuclease P/MRP, subunit p29"/>
    <property type="match status" value="1"/>
</dbReference>
<evidence type="ECO:0000256" key="4">
    <source>
        <dbReference type="ARBA" id="ARBA00046486"/>
    </source>
</evidence>
<dbReference type="GO" id="GO:0030677">
    <property type="term" value="C:ribonuclease P complex"/>
    <property type="evidence" value="ECO:0007669"/>
    <property type="project" value="UniProtKB-UniRule"/>
</dbReference>
<dbReference type="InterPro" id="IPR016848">
    <property type="entry name" value="RNase_P/MRP_Rpp29-subunit"/>
</dbReference>
<protein>
    <recommendedName>
        <fullName evidence="3 5">Ribonuclease P protein subunit p29</fullName>
    </recommendedName>
</protein>
<gene>
    <name evidence="6" type="ORF">SFRICE_002971</name>
</gene>
<dbReference type="AlphaFoldDB" id="A0A2H1V9R8"/>
<evidence type="ECO:0000256" key="3">
    <source>
        <dbReference type="ARBA" id="ARBA00016225"/>
    </source>
</evidence>
<dbReference type="SUPFAM" id="SSF101744">
    <property type="entry name" value="Rof/RNase P subunit-like"/>
    <property type="match status" value="1"/>
</dbReference>
<sequence>MSGEETFNKEAANAIVGFLKSNLSKSGQLSIESELKKDFVLAKKRSKTKKKKKPHKKRVRCLTRQEKKSIGFYTIPRNGVKYNDVLPLNKIWLKYINDVLELDKPIPDRTSKSWETFTQTLFRADFHGSMLNVVRSKCPSYVDKCGICIMDTRNTFKIVSQDNVTTTIPKRECVFEIFLGKQKITIFGKNLCVRPAERSTKKIKGHIHPDL</sequence>
<organism evidence="6">
    <name type="scientific">Spodoptera frugiperda</name>
    <name type="common">Fall armyworm</name>
    <dbReference type="NCBI Taxonomy" id="7108"/>
    <lineage>
        <taxon>Eukaryota</taxon>
        <taxon>Metazoa</taxon>
        <taxon>Ecdysozoa</taxon>
        <taxon>Arthropoda</taxon>
        <taxon>Hexapoda</taxon>
        <taxon>Insecta</taxon>
        <taxon>Pterygota</taxon>
        <taxon>Neoptera</taxon>
        <taxon>Endopterygota</taxon>
        <taxon>Lepidoptera</taxon>
        <taxon>Glossata</taxon>
        <taxon>Ditrysia</taxon>
        <taxon>Noctuoidea</taxon>
        <taxon>Noctuidae</taxon>
        <taxon>Amphipyrinae</taxon>
        <taxon>Spodoptera</taxon>
    </lineage>
</organism>
<comment type="similarity">
    <text evidence="2">Belongs to the eukaryotic/archaeal RNase P protein component 1 family.</text>
</comment>
<comment type="subcellular location">
    <subcellularLocation>
        <location evidence="5">Nucleus</location>
        <location evidence="5">Nucleolus</location>
    </subcellularLocation>
</comment>
<evidence type="ECO:0000256" key="5">
    <source>
        <dbReference type="PIRNR" id="PIRNR027081"/>
    </source>
</evidence>
<dbReference type="InterPro" id="IPR036980">
    <property type="entry name" value="RNase_P/MRP_Rpp29_sf"/>
</dbReference>
<dbReference type="PIRSF" id="PIRSF027081">
    <property type="entry name" value="RNase_P/MRP_p29_subunit"/>
    <property type="match status" value="1"/>
</dbReference>
<dbReference type="GO" id="GO:0005730">
    <property type="term" value="C:nucleolus"/>
    <property type="evidence" value="ECO:0007669"/>
    <property type="project" value="UniProtKB-SubCell"/>
</dbReference>
<dbReference type="GO" id="GO:0001682">
    <property type="term" value="P:tRNA 5'-leader removal"/>
    <property type="evidence" value="ECO:0007669"/>
    <property type="project" value="InterPro"/>
</dbReference>
<dbReference type="SMART" id="SM00538">
    <property type="entry name" value="POP4"/>
    <property type="match status" value="1"/>
</dbReference>
<keyword evidence="5" id="KW-0819">tRNA processing</keyword>
<name>A0A2H1V9R8_SPOFR</name>
<dbReference type="Pfam" id="PF01868">
    <property type="entry name" value="RNase_P-MRP_p29"/>
    <property type="match status" value="1"/>
</dbReference>
<dbReference type="GO" id="GO:0006364">
    <property type="term" value="P:rRNA processing"/>
    <property type="evidence" value="ECO:0007669"/>
    <property type="project" value="TreeGrafter"/>
</dbReference>
<comment type="function">
    <text evidence="1 5">Component of ribonuclease P, a ribonucleoprotein complex that generates mature tRNA molecules by cleaving their 5'-ends.</text>
</comment>
<dbReference type="InterPro" id="IPR023534">
    <property type="entry name" value="Rof/RNase_P-like"/>
</dbReference>
<evidence type="ECO:0000313" key="6">
    <source>
        <dbReference type="EMBL" id="SOQ36984.1"/>
    </source>
</evidence>